<gene>
    <name evidence="2" type="ORF">AY601_2043</name>
</gene>
<sequence precursor="true">MKKFTNIFITSCCFLIAISTVANAQAPGKSKKTPFIKSIDLFVNGGFKQSELQDSIALYAINFRVDLIKKNDGKIEIAGVSVNDSLAYKLFPSYKKLYTIDYRSVIGTRKKASLIIPILISNSSATAKKRYVKNDGSDLIEMNAAVNAAFAIYSTIKYDNRKEANISLYERIYKSENYRAEQDFDPNKVFLTPYFIKIVNIQ</sequence>
<accession>A0A127VCJ8</accession>
<keyword evidence="3" id="KW-1185">Reference proteome</keyword>
<evidence type="ECO:0008006" key="4">
    <source>
        <dbReference type="Google" id="ProtNLM"/>
    </source>
</evidence>
<dbReference type="KEGG" id="pcm:AY601_2043"/>
<dbReference type="AlphaFoldDB" id="A0A127VCJ8"/>
<reference evidence="2 3" key="1">
    <citation type="submission" date="2016-03" db="EMBL/GenBank/DDBJ databases">
        <title>Complete genome sequence of Pedobacter cryoconitis PAMC 27485.</title>
        <authorList>
            <person name="Lee J."/>
            <person name="Kim O.-S."/>
        </authorList>
    </citation>
    <scope>NUCLEOTIDE SEQUENCE [LARGE SCALE GENOMIC DNA]</scope>
    <source>
        <strain evidence="2 3">PAMC 27485</strain>
    </source>
</reference>
<name>A0A127VCJ8_9SPHI</name>
<evidence type="ECO:0000313" key="3">
    <source>
        <dbReference type="Proteomes" id="UP000071561"/>
    </source>
</evidence>
<feature type="chain" id="PRO_5007280380" description="DUF4468 domain-containing protein" evidence="1">
    <location>
        <begin position="25"/>
        <end position="202"/>
    </location>
</feature>
<dbReference type="EMBL" id="CP014504">
    <property type="protein sequence ID" value="AMP98947.1"/>
    <property type="molecule type" value="Genomic_DNA"/>
</dbReference>
<protein>
    <recommendedName>
        <fullName evidence="4">DUF4468 domain-containing protein</fullName>
    </recommendedName>
</protein>
<feature type="signal peptide" evidence="1">
    <location>
        <begin position="1"/>
        <end position="24"/>
    </location>
</feature>
<organism evidence="2 3">
    <name type="scientific">Pedobacter cryoconitis</name>
    <dbReference type="NCBI Taxonomy" id="188932"/>
    <lineage>
        <taxon>Bacteria</taxon>
        <taxon>Pseudomonadati</taxon>
        <taxon>Bacteroidota</taxon>
        <taxon>Sphingobacteriia</taxon>
        <taxon>Sphingobacteriales</taxon>
        <taxon>Sphingobacteriaceae</taxon>
        <taxon>Pedobacter</taxon>
    </lineage>
</organism>
<keyword evidence="1" id="KW-0732">Signal</keyword>
<evidence type="ECO:0000256" key="1">
    <source>
        <dbReference type="SAM" id="SignalP"/>
    </source>
</evidence>
<proteinExistence type="predicted"/>
<dbReference type="Proteomes" id="UP000071561">
    <property type="component" value="Chromosome"/>
</dbReference>
<dbReference type="RefSeq" id="WP_068400115.1">
    <property type="nucleotide sequence ID" value="NZ_CP014504.1"/>
</dbReference>
<dbReference type="OrthoDB" id="768852at2"/>
<evidence type="ECO:0000313" key="2">
    <source>
        <dbReference type="EMBL" id="AMP98947.1"/>
    </source>
</evidence>
<dbReference type="PATRIC" id="fig|188932.3.peg.2141"/>